<proteinExistence type="predicted"/>
<dbReference type="EMBL" id="LAZR01061628">
    <property type="protein sequence ID" value="KKK63195.1"/>
    <property type="molecule type" value="Genomic_DNA"/>
</dbReference>
<evidence type="ECO:0000313" key="1">
    <source>
        <dbReference type="EMBL" id="KKK63195.1"/>
    </source>
</evidence>
<gene>
    <name evidence="1" type="ORF">LCGC14_2996710</name>
</gene>
<organism evidence="1">
    <name type="scientific">marine sediment metagenome</name>
    <dbReference type="NCBI Taxonomy" id="412755"/>
    <lineage>
        <taxon>unclassified sequences</taxon>
        <taxon>metagenomes</taxon>
        <taxon>ecological metagenomes</taxon>
    </lineage>
</organism>
<comment type="caution">
    <text evidence="1">The sequence shown here is derived from an EMBL/GenBank/DDBJ whole genome shotgun (WGS) entry which is preliminary data.</text>
</comment>
<name>A0A0F8XPT0_9ZZZZ</name>
<protein>
    <submittedName>
        <fullName evidence="1">Uncharacterized protein</fullName>
    </submittedName>
</protein>
<dbReference type="AlphaFoldDB" id="A0A0F8XPT0"/>
<sequence>MVKPTRSGWRNSVVAKDTPWRSGLLNQPARREGTEMETENQAADILMWVGTGFYPTKDSYIKEALTLGCAKRVPMLPSEIVPGKSRCFLAHDEGKKGHGFIFGFFVVSGVDIILDDEEKINKYQQEYENLNVRPISSAQARAEPRRLCGERTYGASYIVSENDMTKVFEAALPLAEKA</sequence>
<reference evidence="1" key="1">
    <citation type="journal article" date="2015" name="Nature">
        <title>Complex archaea that bridge the gap between prokaryotes and eukaryotes.</title>
        <authorList>
            <person name="Spang A."/>
            <person name="Saw J.H."/>
            <person name="Jorgensen S.L."/>
            <person name="Zaremba-Niedzwiedzka K."/>
            <person name="Martijn J."/>
            <person name="Lind A.E."/>
            <person name="van Eijk R."/>
            <person name="Schleper C."/>
            <person name="Guy L."/>
            <person name="Ettema T.J."/>
        </authorList>
    </citation>
    <scope>NUCLEOTIDE SEQUENCE</scope>
</reference>
<feature type="non-terminal residue" evidence="1">
    <location>
        <position position="178"/>
    </location>
</feature>
<accession>A0A0F8XPT0</accession>